<evidence type="ECO:0000313" key="4">
    <source>
        <dbReference type="EMBL" id="ADH90530.1"/>
    </source>
</evidence>
<evidence type="ECO:0000259" key="3">
    <source>
        <dbReference type="Pfam" id="PF01370"/>
    </source>
</evidence>
<dbReference type="Pfam" id="PF01370">
    <property type="entry name" value="Epimerase"/>
    <property type="match status" value="1"/>
</dbReference>
<feature type="domain" description="NAD-dependent epimerase/dehydratase" evidence="3">
    <location>
        <begin position="10"/>
        <end position="168"/>
    </location>
</feature>
<dbReference type="OrthoDB" id="8770295at2"/>
<evidence type="ECO:0000256" key="2">
    <source>
        <dbReference type="ARBA" id="ARBA00023277"/>
    </source>
</evidence>
<proteinExistence type="predicted"/>
<dbReference type="AlphaFoldDB" id="D7A8J6"/>
<keyword evidence="1" id="KW-0521">NADP</keyword>
<dbReference type="eggNOG" id="COG0451">
    <property type="taxonomic scope" value="Bacteria"/>
</dbReference>
<reference evidence="4 5" key="1">
    <citation type="journal article" date="2012" name="Stand. Genomic Sci.">
        <title>Complete genome sequence of the facultatively chemolithoautotrophic and methylotrophic alpha Proteobacterium Starkeya novella type strain (ATCC 8093(T)).</title>
        <authorList>
            <person name="Kappler U."/>
            <person name="Davenport K."/>
            <person name="Beatson S."/>
            <person name="Lucas S."/>
            <person name="Lapidus A."/>
            <person name="Copeland A."/>
            <person name="Berry K.W."/>
            <person name="Glavina Del Rio T."/>
            <person name="Hammon N."/>
            <person name="Dalin E."/>
            <person name="Tice H."/>
            <person name="Pitluck S."/>
            <person name="Richardson P."/>
            <person name="Bruce D."/>
            <person name="Goodwin L.A."/>
            <person name="Han C."/>
            <person name="Tapia R."/>
            <person name="Detter J.C."/>
            <person name="Chang Y.J."/>
            <person name="Jeffries C.D."/>
            <person name="Land M."/>
            <person name="Hauser L."/>
            <person name="Kyrpides N.C."/>
            <person name="Goker M."/>
            <person name="Ivanova N."/>
            <person name="Klenk H.P."/>
            <person name="Woyke T."/>
        </authorList>
    </citation>
    <scope>NUCLEOTIDE SEQUENCE [LARGE SCALE GENOMIC DNA]</scope>
    <source>
        <strain evidence="5">ATCC 8093 / DSM 506 / JCM 20403 / CCM 1077 / IAM 12100 / NBRC 12443 / NCIMB 10456</strain>
    </source>
</reference>
<dbReference type="InterPro" id="IPR036291">
    <property type="entry name" value="NAD(P)-bd_dom_sf"/>
</dbReference>
<dbReference type="HOGENOM" id="CLU_079334_0_0_5"/>
<dbReference type="InterPro" id="IPR001509">
    <property type="entry name" value="Epimerase_deHydtase"/>
</dbReference>
<dbReference type="SUPFAM" id="SSF51735">
    <property type="entry name" value="NAD(P)-binding Rossmann-fold domains"/>
    <property type="match status" value="1"/>
</dbReference>
<evidence type="ECO:0000256" key="1">
    <source>
        <dbReference type="ARBA" id="ARBA00022857"/>
    </source>
</evidence>
<gene>
    <name evidence="4" type="ordered locus">Snov_3256</name>
</gene>
<name>D7A8J6_ANCN5</name>
<sequence length="289" mass="31531">MTEPVAAGPVLLTGASGTLGRLLAERLTREGRTLVLTDLIEPDYELPAGVRFMVADLADREAVLRLGNDYAAIVHFGAVSTERDFADIFGPNIAGAHHIFDLARASKARVIFASSNHAIGFNRRDVRLDEDCDLRPDGYYGLSKAYGELLARLYWDKHGLESLSLRIGSCVERPTELRHLSTWLSFDDLVRLVEAGLTHPALGCRIAWGVSANSRAWWVSNDEIGTAARDDAERFAGAVVAGAAEADPVSSRYQGGTFCASGYDREEFSPQELFGWRGTGQAMPSRTVE</sequence>
<evidence type="ECO:0000313" key="5">
    <source>
        <dbReference type="Proteomes" id="UP000006633"/>
    </source>
</evidence>
<dbReference type="STRING" id="639283.Snov_3256"/>
<dbReference type="Gene3D" id="3.40.50.720">
    <property type="entry name" value="NAD(P)-binding Rossmann-like Domain"/>
    <property type="match status" value="1"/>
</dbReference>
<dbReference type="RefSeq" id="WP_013168031.1">
    <property type="nucleotide sequence ID" value="NC_014217.1"/>
</dbReference>
<dbReference type="EMBL" id="CP002026">
    <property type="protein sequence ID" value="ADH90530.1"/>
    <property type="molecule type" value="Genomic_DNA"/>
</dbReference>
<protein>
    <submittedName>
        <fullName evidence="4">NAD-dependent epimerase/dehydratase</fullName>
    </submittedName>
</protein>
<organism evidence="4 5">
    <name type="scientific">Ancylobacter novellus (strain ATCC 8093 / DSM 506 / JCM 20403 / CCM 1077 / IAM 12100 / NBRC 12443 / NCIMB 10456)</name>
    <name type="common">Starkeya novella</name>
    <dbReference type="NCBI Taxonomy" id="639283"/>
    <lineage>
        <taxon>Bacteria</taxon>
        <taxon>Pseudomonadati</taxon>
        <taxon>Pseudomonadota</taxon>
        <taxon>Alphaproteobacteria</taxon>
        <taxon>Hyphomicrobiales</taxon>
        <taxon>Xanthobacteraceae</taxon>
        <taxon>Ancylobacter</taxon>
    </lineage>
</organism>
<keyword evidence="2" id="KW-0119">Carbohydrate metabolism</keyword>
<keyword evidence="5" id="KW-1185">Reference proteome</keyword>
<dbReference type="PANTHER" id="PTHR43103:SF3">
    <property type="entry name" value="ADP-L-GLYCERO-D-MANNO-HEPTOSE-6-EPIMERASE"/>
    <property type="match status" value="1"/>
</dbReference>
<accession>D7A8J6</accession>
<dbReference type="PANTHER" id="PTHR43103">
    <property type="entry name" value="NUCLEOSIDE-DIPHOSPHATE-SUGAR EPIMERASE"/>
    <property type="match status" value="1"/>
</dbReference>
<dbReference type="KEGG" id="sno:Snov_3256"/>
<dbReference type="Proteomes" id="UP000006633">
    <property type="component" value="Chromosome"/>
</dbReference>